<sequence length="295" mass="33276">MFRPRDPNILFVESPALAPPEVMIDMEAQKKLKHRPALRLKHGSALVSELIYKPFKCRLIDRAATSLLDRRPKNETHQNINGWEVASLLNFLMWLLKDGTFGVKKEEVEVRIHESLEELSTVLADYIAELSKASVKDRGFFAIALSGGQDVYEGITLDPFLASTLPDVHHPAVLHGENMEVNKEVLLTEDDMEAAGEGRTRTRIMVYLRTVILKMTHLTVEARQQQQNQNPLQQNAAHPWIKEVDQKKIFGVMDCQKLTLEVCTRAAQNERLSLRAVLAVGTKGSKGLHPDSLFP</sequence>
<evidence type="ECO:0000313" key="2">
    <source>
        <dbReference type="Proteomes" id="UP001151760"/>
    </source>
</evidence>
<protein>
    <submittedName>
        <fullName evidence="1">BTB/POZ domain-containing protein</fullName>
    </submittedName>
</protein>
<gene>
    <name evidence="1" type="ORF">Tco_0873530</name>
</gene>
<dbReference type="InterPro" id="IPR043454">
    <property type="entry name" value="NPH3/RPT2-like"/>
</dbReference>
<dbReference type="EMBL" id="BQNB010013345">
    <property type="protein sequence ID" value="GJT14824.1"/>
    <property type="molecule type" value="Genomic_DNA"/>
</dbReference>
<name>A0ABQ5BKS5_9ASTR</name>
<dbReference type="Gene3D" id="3.40.50.1360">
    <property type="match status" value="1"/>
</dbReference>
<evidence type="ECO:0000313" key="1">
    <source>
        <dbReference type="EMBL" id="GJT14824.1"/>
    </source>
</evidence>
<keyword evidence="2" id="KW-1185">Reference proteome</keyword>
<organism evidence="1 2">
    <name type="scientific">Tanacetum coccineum</name>
    <dbReference type="NCBI Taxonomy" id="301880"/>
    <lineage>
        <taxon>Eukaryota</taxon>
        <taxon>Viridiplantae</taxon>
        <taxon>Streptophyta</taxon>
        <taxon>Embryophyta</taxon>
        <taxon>Tracheophyta</taxon>
        <taxon>Spermatophyta</taxon>
        <taxon>Magnoliopsida</taxon>
        <taxon>eudicotyledons</taxon>
        <taxon>Gunneridae</taxon>
        <taxon>Pentapetalae</taxon>
        <taxon>asterids</taxon>
        <taxon>campanulids</taxon>
        <taxon>Asterales</taxon>
        <taxon>Asteraceae</taxon>
        <taxon>Asteroideae</taxon>
        <taxon>Anthemideae</taxon>
        <taxon>Anthemidinae</taxon>
        <taxon>Tanacetum</taxon>
    </lineage>
</organism>
<reference evidence="1" key="2">
    <citation type="submission" date="2022-01" db="EMBL/GenBank/DDBJ databases">
        <authorList>
            <person name="Yamashiro T."/>
            <person name="Shiraishi A."/>
            <person name="Satake H."/>
            <person name="Nakayama K."/>
        </authorList>
    </citation>
    <scope>NUCLEOTIDE SEQUENCE</scope>
</reference>
<reference evidence="1" key="1">
    <citation type="journal article" date="2022" name="Int. J. Mol. Sci.">
        <title>Draft Genome of Tanacetum Coccineum: Genomic Comparison of Closely Related Tanacetum-Family Plants.</title>
        <authorList>
            <person name="Yamashiro T."/>
            <person name="Shiraishi A."/>
            <person name="Nakayama K."/>
            <person name="Satake H."/>
        </authorList>
    </citation>
    <scope>NUCLEOTIDE SEQUENCE</scope>
</reference>
<dbReference type="Proteomes" id="UP001151760">
    <property type="component" value="Unassembled WGS sequence"/>
</dbReference>
<dbReference type="PANTHER" id="PTHR32370">
    <property type="entry name" value="OS12G0117600 PROTEIN"/>
    <property type="match status" value="1"/>
</dbReference>
<proteinExistence type="predicted"/>
<accession>A0ABQ5BKS5</accession>
<comment type="caution">
    <text evidence="1">The sequence shown here is derived from an EMBL/GenBank/DDBJ whole genome shotgun (WGS) entry which is preliminary data.</text>
</comment>